<dbReference type="FunFam" id="3.30.230.70:FF:000005">
    <property type="entry name" value="Exosome complex component RRP45"/>
    <property type="match status" value="1"/>
</dbReference>
<evidence type="ECO:0000256" key="6">
    <source>
        <dbReference type="ARBA" id="ARBA00022552"/>
    </source>
</evidence>
<gene>
    <name evidence="14" type="primary">rrp45</name>
    <name evidence="13" type="ORF">SJAG_04824</name>
</gene>
<dbReference type="GO" id="GO:0016075">
    <property type="term" value="P:rRNA catabolic process"/>
    <property type="evidence" value="ECO:0000318"/>
    <property type="project" value="GO_Central"/>
</dbReference>
<dbReference type="InterPro" id="IPR050590">
    <property type="entry name" value="Exosome_comp_Rrp42_subfam"/>
</dbReference>
<dbReference type="GO" id="GO:0034476">
    <property type="term" value="P:U5 snRNA 3'-end processing"/>
    <property type="evidence" value="ECO:0000318"/>
    <property type="project" value="GO_Central"/>
</dbReference>
<dbReference type="Pfam" id="PF03725">
    <property type="entry name" value="RNase_PH_C"/>
    <property type="match status" value="1"/>
</dbReference>
<accession>B6K7V2</accession>
<evidence type="ECO:0000259" key="12">
    <source>
        <dbReference type="Pfam" id="PF03725"/>
    </source>
</evidence>
<dbReference type="InterPro" id="IPR001247">
    <property type="entry name" value="ExoRNase_PH_dom1"/>
</dbReference>
<evidence type="ECO:0000313" key="14">
    <source>
        <dbReference type="JaponicusDB" id="SJAG_04824"/>
    </source>
</evidence>
<comment type="similarity">
    <text evidence="3">Belongs to the RNase PH family.</text>
</comment>
<dbReference type="GO" id="GO:0034475">
    <property type="term" value="P:U4 snRNA 3'-end processing"/>
    <property type="evidence" value="ECO:0000318"/>
    <property type="project" value="GO_Central"/>
</dbReference>
<keyword evidence="15" id="KW-1185">Reference proteome</keyword>
<dbReference type="InterPro" id="IPR015847">
    <property type="entry name" value="ExoRNase_PH_dom2"/>
</dbReference>
<evidence type="ECO:0000256" key="2">
    <source>
        <dbReference type="ARBA" id="ARBA00004604"/>
    </source>
</evidence>
<dbReference type="GO" id="GO:0071035">
    <property type="term" value="P:nuclear polyadenylation-dependent rRNA catabolic process"/>
    <property type="evidence" value="ECO:0000318"/>
    <property type="project" value="GO_Central"/>
</dbReference>
<dbReference type="PANTHER" id="PTHR11097:SF14">
    <property type="entry name" value="EXOSOME COMPLEX COMPONENT RRP45"/>
    <property type="match status" value="1"/>
</dbReference>
<feature type="domain" description="Exoribonuclease phosphorolytic" evidence="11">
    <location>
        <begin position="33"/>
        <end position="164"/>
    </location>
</feature>
<dbReference type="GO" id="GO:0000467">
    <property type="term" value="P:exonucleolytic trimming to generate mature 3'-end of 5.8S rRNA from tricistronic rRNA transcript (SSU-rRNA, 5.8S rRNA, LSU-rRNA)"/>
    <property type="evidence" value="ECO:0000318"/>
    <property type="project" value="GO_Central"/>
</dbReference>
<dbReference type="JaponicusDB" id="SJAG_04824">
    <property type="gene designation" value="rrp45"/>
</dbReference>
<reference evidence="13 15" key="1">
    <citation type="journal article" date="2011" name="Science">
        <title>Comparative functional genomics of the fission yeasts.</title>
        <authorList>
            <person name="Rhind N."/>
            <person name="Chen Z."/>
            <person name="Yassour M."/>
            <person name="Thompson D.A."/>
            <person name="Haas B.J."/>
            <person name="Habib N."/>
            <person name="Wapinski I."/>
            <person name="Roy S."/>
            <person name="Lin M.F."/>
            <person name="Heiman D.I."/>
            <person name="Young S.K."/>
            <person name="Furuya K."/>
            <person name="Guo Y."/>
            <person name="Pidoux A."/>
            <person name="Chen H.M."/>
            <person name="Robbertse B."/>
            <person name="Goldberg J.M."/>
            <person name="Aoki K."/>
            <person name="Bayne E.H."/>
            <person name="Berlin A.M."/>
            <person name="Desjardins C.A."/>
            <person name="Dobbs E."/>
            <person name="Dukaj L."/>
            <person name="Fan L."/>
            <person name="FitzGerald M.G."/>
            <person name="French C."/>
            <person name="Gujja S."/>
            <person name="Hansen K."/>
            <person name="Keifenheim D."/>
            <person name="Levin J.Z."/>
            <person name="Mosher R.A."/>
            <person name="Mueller C.A."/>
            <person name="Pfiffner J."/>
            <person name="Priest M."/>
            <person name="Russ C."/>
            <person name="Smialowska A."/>
            <person name="Swoboda P."/>
            <person name="Sykes S.M."/>
            <person name="Vaughn M."/>
            <person name="Vengrova S."/>
            <person name="Yoder R."/>
            <person name="Zeng Q."/>
            <person name="Allshire R."/>
            <person name="Baulcombe D."/>
            <person name="Birren B.W."/>
            <person name="Brown W."/>
            <person name="Ekwall K."/>
            <person name="Kellis M."/>
            <person name="Leatherwood J."/>
            <person name="Levin H."/>
            <person name="Margalit H."/>
            <person name="Martienssen R."/>
            <person name="Nieduszynski C.A."/>
            <person name="Spatafora J.W."/>
            <person name="Friedman N."/>
            <person name="Dalgaard J.Z."/>
            <person name="Baumann P."/>
            <person name="Niki H."/>
            <person name="Regev A."/>
            <person name="Nusbaum C."/>
        </authorList>
    </citation>
    <scope>NUCLEOTIDE SEQUENCE [LARGE SCALE GENOMIC DNA]</scope>
    <source>
        <strain evidence="15">yFS275 / FY16936</strain>
    </source>
</reference>
<evidence type="ECO:0000256" key="1">
    <source>
        <dbReference type="ARBA" id="ARBA00004496"/>
    </source>
</evidence>
<evidence type="ECO:0000256" key="10">
    <source>
        <dbReference type="ARBA" id="ARBA00077933"/>
    </source>
</evidence>
<dbReference type="GO" id="GO:0000176">
    <property type="term" value="C:nuclear exosome (RNase complex)"/>
    <property type="evidence" value="ECO:0000318"/>
    <property type="project" value="GO_Central"/>
</dbReference>
<dbReference type="VEuPathDB" id="FungiDB:SJAG_04824"/>
<keyword evidence="5" id="KW-0963">Cytoplasm</keyword>
<organism evidence="13 15">
    <name type="scientific">Schizosaccharomyces japonicus (strain yFS275 / FY16936)</name>
    <name type="common">Fission yeast</name>
    <dbReference type="NCBI Taxonomy" id="402676"/>
    <lineage>
        <taxon>Eukaryota</taxon>
        <taxon>Fungi</taxon>
        <taxon>Dikarya</taxon>
        <taxon>Ascomycota</taxon>
        <taxon>Taphrinomycotina</taxon>
        <taxon>Schizosaccharomycetes</taxon>
        <taxon>Schizosaccharomycetales</taxon>
        <taxon>Schizosaccharomycetaceae</taxon>
        <taxon>Schizosaccharomyces</taxon>
    </lineage>
</organism>
<dbReference type="RefSeq" id="XP_002175899.1">
    <property type="nucleotide sequence ID" value="XM_002175863.2"/>
</dbReference>
<dbReference type="InterPro" id="IPR036345">
    <property type="entry name" value="ExoRNase_PH_dom2_sf"/>
</dbReference>
<dbReference type="HOGENOM" id="CLU_038194_0_0_1"/>
<dbReference type="Proteomes" id="UP000001744">
    <property type="component" value="Unassembled WGS sequence"/>
</dbReference>
<dbReference type="GO" id="GO:0035925">
    <property type="term" value="F:mRNA 3'-UTR AU-rich region binding"/>
    <property type="evidence" value="ECO:0000318"/>
    <property type="project" value="GO_Central"/>
</dbReference>
<name>B6K7V2_SCHJY</name>
<keyword evidence="9" id="KW-0539">Nucleus</keyword>
<evidence type="ECO:0000256" key="8">
    <source>
        <dbReference type="ARBA" id="ARBA00022884"/>
    </source>
</evidence>
<evidence type="ECO:0000256" key="9">
    <source>
        <dbReference type="ARBA" id="ARBA00023242"/>
    </source>
</evidence>
<dbReference type="GO" id="GO:0000177">
    <property type="term" value="C:cytoplasmic exosome (RNase complex)"/>
    <property type="evidence" value="ECO:0000318"/>
    <property type="project" value="GO_Central"/>
</dbReference>
<evidence type="ECO:0000313" key="15">
    <source>
        <dbReference type="Proteomes" id="UP000001744"/>
    </source>
</evidence>
<dbReference type="CDD" id="cd11368">
    <property type="entry name" value="RNase_PH_RRP45"/>
    <property type="match status" value="1"/>
</dbReference>
<dbReference type="Pfam" id="PF01138">
    <property type="entry name" value="RNase_PH"/>
    <property type="match status" value="1"/>
</dbReference>
<dbReference type="InterPro" id="IPR027408">
    <property type="entry name" value="PNPase/RNase_PH_dom_sf"/>
</dbReference>
<dbReference type="eggNOG" id="KOG1614">
    <property type="taxonomic scope" value="Eukaryota"/>
</dbReference>
<sequence length="291" mass="32298">MPKKLETSTNNRDFILEALSNGVRLDGREMHAFRQPVIKFGDKFGEVDVSLGETRVLCHITAQIAKPYPDKPFDGIFTIHTELTPMAHPSLEAGRLSDQEVLISRLIETSVRRSRALDTESLCILSGQKCWSVRATVHFVNHDGNMVDAACLAVVAALCHYRRPDVTVTGEEVVVHSPEERVPVPLSVLHMPICTTFFFFHDGSISVTDATAEEEELSTGTMTITLNKNREICQFFKAGGVPIDQTKIISCAHAAFKNTQEICEQLKQVLAQDLQKRETQYLGGSAENARS</sequence>
<dbReference type="OrthoDB" id="10264038at2759"/>
<dbReference type="AlphaFoldDB" id="B6K7V2"/>
<keyword evidence="8" id="KW-0694">RNA-binding</keyword>
<dbReference type="GeneID" id="7049404"/>
<evidence type="ECO:0000313" key="13">
    <source>
        <dbReference type="EMBL" id="EEB09606.1"/>
    </source>
</evidence>
<dbReference type="GO" id="GO:0071028">
    <property type="term" value="P:nuclear mRNA surveillance"/>
    <property type="evidence" value="ECO:0000318"/>
    <property type="project" value="GO_Central"/>
</dbReference>
<dbReference type="OMA" id="GPQFENG"/>
<dbReference type="PANTHER" id="PTHR11097">
    <property type="entry name" value="EXOSOME COMPLEX EXONUCLEASE RIBOSOMAL RNA PROCESSING PROTEIN"/>
    <property type="match status" value="1"/>
</dbReference>
<dbReference type="SUPFAM" id="SSF55666">
    <property type="entry name" value="Ribonuclease PH domain 2-like"/>
    <property type="match status" value="1"/>
</dbReference>
<dbReference type="InterPro" id="IPR020568">
    <property type="entry name" value="Ribosomal_Su5_D2-typ_SF"/>
</dbReference>
<protein>
    <recommendedName>
        <fullName evidence="4">Exosome complex component RRP45</fullName>
    </recommendedName>
    <alternativeName>
        <fullName evidence="10">Ribosomal RNA-processing protein 45</fullName>
    </alternativeName>
</protein>
<evidence type="ECO:0000259" key="11">
    <source>
        <dbReference type="Pfam" id="PF01138"/>
    </source>
</evidence>
<keyword evidence="6" id="KW-0698">rRNA processing</keyword>
<dbReference type="GO" id="GO:0071038">
    <property type="term" value="P:TRAMP-dependent tRNA surveillance pathway"/>
    <property type="evidence" value="ECO:0000318"/>
    <property type="project" value="GO_Central"/>
</dbReference>
<evidence type="ECO:0000256" key="4">
    <source>
        <dbReference type="ARBA" id="ARBA00019572"/>
    </source>
</evidence>
<dbReference type="EMBL" id="KE651168">
    <property type="protein sequence ID" value="EEB09606.1"/>
    <property type="molecule type" value="Genomic_DNA"/>
</dbReference>
<evidence type="ECO:0000256" key="3">
    <source>
        <dbReference type="ARBA" id="ARBA00006678"/>
    </source>
</evidence>
<dbReference type="GO" id="GO:0005730">
    <property type="term" value="C:nucleolus"/>
    <property type="evidence" value="ECO:0007669"/>
    <property type="project" value="UniProtKB-SubCell"/>
</dbReference>
<dbReference type="GO" id="GO:0034473">
    <property type="term" value="P:U1 snRNA 3'-end processing"/>
    <property type="evidence" value="ECO:0000318"/>
    <property type="project" value="GO_Central"/>
</dbReference>
<dbReference type="InterPro" id="IPR033100">
    <property type="entry name" value="Rrp45"/>
</dbReference>
<dbReference type="Gene3D" id="3.30.230.70">
    <property type="entry name" value="GHMP Kinase, N-terminal domain"/>
    <property type="match status" value="1"/>
</dbReference>
<dbReference type="SUPFAM" id="SSF54211">
    <property type="entry name" value="Ribosomal protein S5 domain 2-like"/>
    <property type="match status" value="1"/>
</dbReference>
<evidence type="ECO:0000256" key="7">
    <source>
        <dbReference type="ARBA" id="ARBA00022835"/>
    </source>
</evidence>
<dbReference type="STRING" id="402676.B6K7V2"/>
<feature type="domain" description="Exoribonuclease phosphorolytic" evidence="12">
    <location>
        <begin position="190"/>
        <end position="257"/>
    </location>
</feature>
<keyword evidence="7" id="KW-0271">Exosome</keyword>
<proteinExistence type="inferred from homology"/>
<comment type="subcellular location">
    <subcellularLocation>
        <location evidence="1">Cytoplasm</location>
    </subcellularLocation>
    <subcellularLocation>
        <location evidence="2">Nucleus</location>
        <location evidence="2">Nucleolus</location>
    </subcellularLocation>
</comment>
<evidence type="ECO:0000256" key="5">
    <source>
        <dbReference type="ARBA" id="ARBA00022490"/>
    </source>
</evidence>